<feature type="transmembrane region" description="Helical" evidence="6">
    <location>
        <begin position="66"/>
        <end position="85"/>
    </location>
</feature>
<evidence type="ECO:0000256" key="1">
    <source>
        <dbReference type="ARBA" id="ARBA00004651"/>
    </source>
</evidence>
<dbReference type="Pfam" id="PF03788">
    <property type="entry name" value="LrgA"/>
    <property type="match status" value="1"/>
</dbReference>
<dbReference type="RefSeq" id="WP_153448525.1">
    <property type="nucleotide sequence ID" value="NZ_CP045700.1"/>
</dbReference>
<sequence>MSSFSVKNTSLVFIQVIELCLLWLLSDQVVRLLHIPMPSNVFGLLVLLALMFTGIVNVKWLKAGSMWLLAEMLLFFIPAVIAIINYQDLFLHQGLKIMAVIILSTCFVLGITSFVVEKVYRYEVKKIALKQLIADKMQGNK</sequence>
<dbReference type="AlphaFoldDB" id="A0A5Q0TGW9"/>
<evidence type="ECO:0000256" key="3">
    <source>
        <dbReference type="ARBA" id="ARBA00022692"/>
    </source>
</evidence>
<proteinExistence type="predicted"/>
<protein>
    <submittedName>
        <fullName evidence="7">CidA/LrgA family protein</fullName>
    </submittedName>
</protein>
<evidence type="ECO:0000313" key="8">
    <source>
        <dbReference type="Proteomes" id="UP000348942"/>
    </source>
</evidence>
<dbReference type="InterPro" id="IPR005538">
    <property type="entry name" value="LrgA/CidA"/>
</dbReference>
<evidence type="ECO:0000256" key="5">
    <source>
        <dbReference type="ARBA" id="ARBA00023136"/>
    </source>
</evidence>
<feature type="transmembrane region" description="Helical" evidence="6">
    <location>
        <begin position="97"/>
        <end position="116"/>
    </location>
</feature>
<gene>
    <name evidence="7" type="ORF">GFB47_13245</name>
</gene>
<evidence type="ECO:0000256" key="4">
    <source>
        <dbReference type="ARBA" id="ARBA00022989"/>
    </source>
</evidence>
<evidence type="ECO:0000256" key="2">
    <source>
        <dbReference type="ARBA" id="ARBA00022475"/>
    </source>
</evidence>
<comment type="subcellular location">
    <subcellularLocation>
        <location evidence="1">Cell membrane</location>
        <topology evidence="1">Multi-pass membrane protein</topology>
    </subcellularLocation>
</comment>
<organism evidence="7 8">
    <name type="scientific">Vibrio algicola</name>
    <dbReference type="NCBI Taxonomy" id="2662262"/>
    <lineage>
        <taxon>Bacteria</taxon>
        <taxon>Pseudomonadati</taxon>
        <taxon>Pseudomonadota</taxon>
        <taxon>Gammaproteobacteria</taxon>
        <taxon>Vibrionales</taxon>
        <taxon>Vibrionaceae</taxon>
        <taxon>Vibrio</taxon>
    </lineage>
</organism>
<reference evidence="7 8" key="1">
    <citation type="submission" date="2019-10" db="EMBL/GenBank/DDBJ databases">
        <title>Vibrio sp. nov., isolated from Coralline algae surface.</title>
        <authorList>
            <person name="Geng Y."/>
            <person name="Zhang X."/>
        </authorList>
    </citation>
    <scope>NUCLEOTIDE SEQUENCE [LARGE SCALE GENOMIC DNA]</scope>
    <source>
        <strain evidence="7 8">SM1977</strain>
    </source>
</reference>
<dbReference type="PANTHER" id="PTHR33931:SF2">
    <property type="entry name" value="HOLIN-LIKE PROTEIN CIDA"/>
    <property type="match status" value="1"/>
</dbReference>
<evidence type="ECO:0000313" key="7">
    <source>
        <dbReference type="EMBL" id="QGA66392.1"/>
    </source>
</evidence>
<keyword evidence="4 6" id="KW-1133">Transmembrane helix</keyword>
<keyword evidence="5 6" id="KW-0472">Membrane</keyword>
<name>A0A5Q0TGW9_9VIBR</name>
<evidence type="ECO:0000256" key="6">
    <source>
        <dbReference type="SAM" id="Phobius"/>
    </source>
</evidence>
<dbReference type="Proteomes" id="UP000348942">
    <property type="component" value="Chromosome 2"/>
</dbReference>
<feature type="transmembrane region" description="Helical" evidence="6">
    <location>
        <begin position="12"/>
        <end position="30"/>
    </location>
</feature>
<dbReference type="EMBL" id="CP045700">
    <property type="protein sequence ID" value="QGA66392.1"/>
    <property type="molecule type" value="Genomic_DNA"/>
</dbReference>
<dbReference type="PANTHER" id="PTHR33931">
    <property type="entry name" value="HOLIN-LIKE PROTEIN CIDA-RELATED"/>
    <property type="match status" value="1"/>
</dbReference>
<dbReference type="GO" id="GO:0005886">
    <property type="term" value="C:plasma membrane"/>
    <property type="evidence" value="ECO:0007669"/>
    <property type="project" value="UniProtKB-SubCell"/>
</dbReference>
<feature type="transmembrane region" description="Helical" evidence="6">
    <location>
        <begin position="42"/>
        <end position="60"/>
    </location>
</feature>
<keyword evidence="2" id="KW-1003">Cell membrane</keyword>
<accession>A0A5Q0TGW9</accession>
<keyword evidence="8" id="KW-1185">Reference proteome</keyword>
<keyword evidence="3 6" id="KW-0812">Transmembrane</keyword>